<gene>
    <name evidence="2" type="ORF">NDU88_007468</name>
</gene>
<dbReference type="EMBL" id="JANPWB010000010">
    <property type="protein sequence ID" value="KAJ1141133.1"/>
    <property type="molecule type" value="Genomic_DNA"/>
</dbReference>
<evidence type="ECO:0000259" key="1">
    <source>
        <dbReference type="PROSITE" id="PS50011"/>
    </source>
</evidence>
<keyword evidence="3" id="KW-1185">Reference proteome</keyword>
<dbReference type="SUPFAM" id="SSF56112">
    <property type="entry name" value="Protein kinase-like (PK-like)"/>
    <property type="match status" value="1"/>
</dbReference>
<evidence type="ECO:0000313" key="2">
    <source>
        <dbReference type="EMBL" id="KAJ1141133.1"/>
    </source>
</evidence>
<comment type="caution">
    <text evidence="2">The sequence shown here is derived from an EMBL/GenBank/DDBJ whole genome shotgun (WGS) entry which is preliminary data.</text>
</comment>
<dbReference type="GO" id="GO:0005524">
    <property type="term" value="F:ATP binding"/>
    <property type="evidence" value="ECO:0007669"/>
    <property type="project" value="InterPro"/>
</dbReference>
<reference evidence="2" key="1">
    <citation type="journal article" date="2022" name="bioRxiv">
        <title>Sequencing and chromosome-scale assembly of the giantPleurodeles waltlgenome.</title>
        <authorList>
            <person name="Brown T."/>
            <person name="Elewa A."/>
            <person name="Iarovenko S."/>
            <person name="Subramanian E."/>
            <person name="Araus A.J."/>
            <person name="Petzold A."/>
            <person name="Susuki M."/>
            <person name="Suzuki K.-i.T."/>
            <person name="Hayashi T."/>
            <person name="Toyoda A."/>
            <person name="Oliveira C."/>
            <person name="Osipova E."/>
            <person name="Leigh N.D."/>
            <person name="Simon A."/>
            <person name="Yun M.H."/>
        </authorList>
    </citation>
    <scope>NUCLEOTIDE SEQUENCE</scope>
    <source>
        <strain evidence="2">20211129_DDA</strain>
        <tissue evidence="2">Liver</tissue>
    </source>
</reference>
<accession>A0AAV7QS09</accession>
<evidence type="ECO:0000313" key="3">
    <source>
        <dbReference type="Proteomes" id="UP001066276"/>
    </source>
</evidence>
<proteinExistence type="predicted"/>
<dbReference type="Proteomes" id="UP001066276">
    <property type="component" value="Chromosome 6"/>
</dbReference>
<dbReference type="InterPro" id="IPR011009">
    <property type="entry name" value="Kinase-like_dom_sf"/>
</dbReference>
<dbReference type="PROSITE" id="PS50011">
    <property type="entry name" value="PROTEIN_KINASE_DOM"/>
    <property type="match status" value="1"/>
</dbReference>
<dbReference type="InterPro" id="IPR000719">
    <property type="entry name" value="Prot_kinase_dom"/>
</dbReference>
<organism evidence="2 3">
    <name type="scientific">Pleurodeles waltl</name>
    <name type="common">Iberian ribbed newt</name>
    <dbReference type="NCBI Taxonomy" id="8319"/>
    <lineage>
        <taxon>Eukaryota</taxon>
        <taxon>Metazoa</taxon>
        <taxon>Chordata</taxon>
        <taxon>Craniata</taxon>
        <taxon>Vertebrata</taxon>
        <taxon>Euteleostomi</taxon>
        <taxon>Amphibia</taxon>
        <taxon>Batrachia</taxon>
        <taxon>Caudata</taxon>
        <taxon>Salamandroidea</taxon>
        <taxon>Salamandridae</taxon>
        <taxon>Pleurodelinae</taxon>
        <taxon>Pleurodeles</taxon>
    </lineage>
</organism>
<dbReference type="Gene3D" id="1.10.510.10">
    <property type="entry name" value="Transferase(Phosphotransferase) domain 1"/>
    <property type="match status" value="1"/>
</dbReference>
<dbReference type="GO" id="GO:0004672">
    <property type="term" value="F:protein kinase activity"/>
    <property type="evidence" value="ECO:0007669"/>
    <property type="project" value="InterPro"/>
</dbReference>
<dbReference type="AlphaFoldDB" id="A0AAV7QS09"/>
<feature type="domain" description="Protein kinase" evidence="1">
    <location>
        <begin position="1"/>
        <end position="83"/>
    </location>
</feature>
<sequence>MSHGNKSSELYLRLVETSLKGEKILGYSEEACYLWFVMENCEGGDLNEYILSQGPDPATTKHFMLQLTSAIAFLHKTTLCTRI</sequence>
<name>A0AAV7QS09_PLEWA</name>
<protein>
    <recommendedName>
        <fullName evidence="1">Protein kinase domain-containing protein</fullName>
    </recommendedName>
</protein>